<feature type="domain" description="MTTase N-terminal" evidence="9">
    <location>
        <begin position="7"/>
        <end position="123"/>
    </location>
</feature>
<dbReference type="Pfam" id="PF00919">
    <property type="entry name" value="UPF0004"/>
    <property type="match status" value="1"/>
</dbReference>
<dbReference type="InterPro" id="IPR058240">
    <property type="entry name" value="rSAM_sf"/>
</dbReference>
<evidence type="ECO:0000259" key="10">
    <source>
        <dbReference type="PROSITE" id="PS51918"/>
    </source>
</evidence>
<gene>
    <name evidence="8" type="primary">rimO</name>
    <name evidence="11" type="ordered locus">Dret_0146</name>
</gene>
<dbReference type="GO" id="GO:0103039">
    <property type="term" value="F:protein methylthiotransferase activity"/>
    <property type="evidence" value="ECO:0007669"/>
    <property type="project" value="UniProtKB-EC"/>
</dbReference>
<dbReference type="SUPFAM" id="SSF102114">
    <property type="entry name" value="Radical SAM enzymes"/>
    <property type="match status" value="1"/>
</dbReference>
<dbReference type="InterPro" id="IPR038135">
    <property type="entry name" value="Methylthiotransferase_N_sf"/>
</dbReference>
<dbReference type="InterPro" id="IPR005839">
    <property type="entry name" value="Methylthiotransferase"/>
</dbReference>
<sequence length="438" mass="48345">MAIHDPLRVFTISLGCPKNRVDTEFLLGALGGAYAPAQDITSADVVLINTCAFIEPAVEESVQQILEVADDISDLVPRPLLAVTGCLVARYGQDLKAGLPEVDLWLPLAEQDQWGERLAQALGRSFPGGRERILTTGPASAYLKISEGCDHACRFCIIPQLRGPLQSRPVEELVREAGSLVDQGARELVLVAQDVSNYGQDLGMRQGLQRLVEALSAVPGLDWIRLLYLYPVGVTTELLRFLRDSAPLVVPSFDIPLQHAHPDILTQMGRPFARDPYRVIATVRDVLPQAALRTSLIVGYPGEKEAHFAYLRQFVQEVRFHNLGVFPYYAEEGTPAATLPDQVPEAVKNDRREQIMGDQAQISETILESCQGTTMDVLVERPDPHWPTLFQGRVWFQAPEVDGVTYVSGHSLQAGQLVHAEIEESKTYDLVALVPEEK</sequence>
<dbReference type="Gene3D" id="2.40.50.140">
    <property type="entry name" value="Nucleic acid-binding proteins"/>
    <property type="match status" value="1"/>
</dbReference>
<dbReference type="SFLD" id="SFLDF00274">
    <property type="entry name" value="ribosomal_protein_S12_methylth"/>
    <property type="match status" value="1"/>
</dbReference>
<comment type="similarity">
    <text evidence="8">Belongs to the methylthiotransferase family. RimO subfamily.</text>
</comment>
<dbReference type="STRING" id="485915.Dret_0146"/>
<dbReference type="AlphaFoldDB" id="C8WZH3"/>
<keyword evidence="7 8" id="KW-0411">Iron-sulfur</keyword>
<reference evidence="12" key="1">
    <citation type="submission" date="2009-09" db="EMBL/GenBank/DDBJ databases">
        <title>The complete chromosome of Desulfohalobium retbaense DSM 5692.</title>
        <authorList>
            <consortium name="US DOE Joint Genome Institute (JGI-PGF)"/>
            <person name="Lucas S."/>
            <person name="Copeland A."/>
            <person name="Lapidus A."/>
            <person name="Glavina del Rio T."/>
            <person name="Dalin E."/>
            <person name="Tice H."/>
            <person name="Bruce D."/>
            <person name="Goodwin L."/>
            <person name="Pitluck S."/>
            <person name="Kyrpides N."/>
            <person name="Mavromatis K."/>
            <person name="Ivanova N."/>
            <person name="Mikhailova N."/>
            <person name="Munk A.C."/>
            <person name="Brettin T."/>
            <person name="Detter J.C."/>
            <person name="Han C."/>
            <person name="Tapia R."/>
            <person name="Larimer F."/>
            <person name="Land M."/>
            <person name="Hauser L."/>
            <person name="Markowitz V."/>
            <person name="Cheng J.-F."/>
            <person name="Hugenholtz P."/>
            <person name="Woyke T."/>
            <person name="Wu D."/>
            <person name="Spring S."/>
            <person name="Klenk H.-P."/>
            <person name="Eisen J.A."/>
        </authorList>
    </citation>
    <scope>NUCLEOTIDE SEQUENCE [LARGE SCALE GENOMIC DNA]</scope>
    <source>
        <strain evidence="12">DSM 5692</strain>
    </source>
</reference>
<dbReference type="SMART" id="SM00729">
    <property type="entry name" value="Elp3"/>
    <property type="match status" value="1"/>
</dbReference>
<dbReference type="FunFam" id="3.80.30.20:FF:000001">
    <property type="entry name" value="tRNA-2-methylthio-N(6)-dimethylallyladenosine synthase 2"/>
    <property type="match status" value="1"/>
</dbReference>
<evidence type="ECO:0000256" key="8">
    <source>
        <dbReference type="HAMAP-Rule" id="MF_01865"/>
    </source>
</evidence>
<dbReference type="GO" id="GO:0006400">
    <property type="term" value="P:tRNA modification"/>
    <property type="evidence" value="ECO:0007669"/>
    <property type="project" value="InterPro"/>
</dbReference>
<accession>C8WZH3</accession>
<dbReference type="KEGG" id="drt:Dret_0146"/>
<feature type="binding site" evidence="8">
    <location>
        <position position="156"/>
    </location>
    <ligand>
        <name>[4Fe-4S] cluster</name>
        <dbReference type="ChEBI" id="CHEBI:49883"/>
        <label>2</label>
        <note>4Fe-4S-S-AdoMet</note>
    </ligand>
</feature>
<dbReference type="InterPro" id="IPR013848">
    <property type="entry name" value="Methylthiotransferase_N"/>
</dbReference>
<evidence type="ECO:0000313" key="11">
    <source>
        <dbReference type="EMBL" id="ACV67448.1"/>
    </source>
</evidence>
<evidence type="ECO:0000256" key="7">
    <source>
        <dbReference type="ARBA" id="ARBA00023014"/>
    </source>
</evidence>
<keyword evidence="1 8" id="KW-0004">4Fe-4S</keyword>
<feature type="binding site" evidence="8">
    <location>
        <position position="51"/>
    </location>
    <ligand>
        <name>[4Fe-4S] cluster</name>
        <dbReference type="ChEBI" id="CHEBI:49883"/>
        <label>1</label>
    </ligand>
</feature>
<evidence type="ECO:0000259" key="9">
    <source>
        <dbReference type="PROSITE" id="PS51449"/>
    </source>
</evidence>
<dbReference type="EMBL" id="CP001734">
    <property type="protein sequence ID" value="ACV67448.1"/>
    <property type="molecule type" value="Genomic_DNA"/>
</dbReference>
<dbReference type="GO" id="GO:0035599">
    <property type="term" value="F:aspartic acid methylthiotransferase activity"/>
    <property type="evidence" value="ECO:0007669"/>
    <property type="project" value="TreeGrafter"/>
</dbReference>
<feature type="binding site" evidence="8">
    <location>
        <position position="149"/>
    </location>
    <ligand>
        <name>[4Fe-4S] cluster</name>
        <dbReference type="ChEBI" id="CHEBI:49883"/>
        <label>2</label>
        <note>4Fe-4S-S-AdoMet</note>
    </ligand>
</feature>
<dbReference type="NCBIfam" id="TIGR01125">
    <property type="entry name" value="30S ribosomal protein S12 methylthiotransferase RimO"/>
    <property type="match status" value="1"/>
</dbReference>
<dbReference type="PANTHER" id="PTHR43837">
    <property type="entry name" value="RIBOSOMAL PROTEIN S12 METHYLTHIOTRANSFERASE RIMO"/>
    <property type="match status" value="1"/>
</dbReference>
<evidence type="ECO:0000256" key="3">
    <source>
        <dbReference type="ARBA" id="ARBA00022679"/>
    </source>
</evidence>
<dbReference type="Pfam" id="PF04055">
    <property type="entry name" value="Radical_SAM"/>
    <property type="match status" value="1"/>
</dbReference>
<dbReference type="Gene3D" id="3.80.30.20">
    <property type="entry name" value="tm_1862 like domain"/>
    <property type="match status" value="1"/>
</dbReference>
<dbReference type="GO" id="GO:0051539">
    <property type="term" value="F:4 iron, 4 sulfur cluster binding"/>
    <property type="evidence" value="ECO:0007669"/>
    <property type="project" value="UniProtKB-UniRule"/>
</dbReference>
<evidence type="ECO:0000256" key="4">
    <source>
        <dbReference type="ARBA" id="ARBA00022691"/>
    </source>
</evidence>
<evidence type="ECO:0000313" key="12">
    <source>
        <dbReference type="Proteomes" id="UP000001052"/>
    </source>
</evidence>
<comment type="catalytic activity">
    <reaction evidence="8">
        <text>L-aspartate(89)-[ribosomal protein uS12]-hydrogen + (sulfur carrier)-SH + AH2 + 2 S-adenosyl-L-methionine = 3-methylsulfanyl-L-aspartate(89)-[ribosomal protein uS12]-hydrogen + (sulfur carrier)-H + 5'-deoxyadenosine + L-methionine + A + S-adenosyl-L-homocysteine + 2 H(+)</text>
        <dbReference type="Rhea" id="RHEA:37087"/>
        <dbReference type="Rhea" id="RHEA-COMP:10460"/>
        <dbReference type="Rhea" id="RHEA-COMP:10461"/>
        <dbReference type="Rhea" id="RHEA-COMP:14737"/>
        <dbReference type="Rhea" id="RHEA-COMP:14739"/>
        <dbReference type="ChEBI" id="CHEBI:13193"/>
        <dbReference type="ChEBI" id="CHEBI:15378"/>
        <dbReference type="ChEBI" id="CHEBI:17319"/>
        <dbReference type="ChEBI" id="CHEBI:17499"/>
        <dbReference type="ChEBI" id="CHEBI:29917"/>
        <dbReference type="ChEBI" id="CHEBI:29961"/>
        <dbReference type="ChEBI" id="CHEBI:57844"/>
        <dbReference type="ChEBI" id="CHEBI:57856"/>
        <dbReference type="ChEBI" id="CHEBI:59789"/>
        <dbReference type="ChEBI" id="CHEBI:64428"/>
        <dbReference type="ChEBI" id="CHEBI:73599"/>
        <dbReference type="EC" id="2.8.4.4"/>
    </reaction>
</comment>
<dbReference type="InterPro" id="IPR023404">
    <property type="entry name" value="rSAM_horseshoe"/>
</dbReference>
<feature type="domain" description="Radical SAM core" evidence="10">
    <location>
        <begin position="135"/>
        <end position="365"/>
    </location>
</feature>
<feature type="binding site" evidence="8">
    <location>
        <position position="16"/>
    </location>
    <ligand>
        <name>[4Fe-4S] cluster</name>
        <dbReference type="ChEBI" id="CHEBI:49883"/>
        <label>1</label>
    </ligand>
</feature>
<evidence type="ECO:0000256" key="2">
    <source>
        <dbReference type="ARBA" id="ARBA00022490"/>
    </source>
</evidence>
<dbReference type="NCBIfam" id="TIGR00089">
    <property type="entry name" value="MiaB/RimO family radical SAM methylthiotransferase"/>
    <property type="match status" value="1"/>
</dbReference>
<comment type="function">
    <text evidence="8">Catalyzes the methylthiolation of an aspartic acid residue of ribosomal protein uS12.</text>
</comment>
<dbReference type="SFLD" id="SFLDS00029">
    <property type="entry name" value="Radical_SAM"/>
    <property type="match status" value="1"/>
</dbReference>
<dbReference type="SFLD" id="SFLDG01082">
    <property type="entry name" value="B12-binding_domain_containing"/>
    <property type="match status" value="1"/>
</dbReference>
<feature type="binding site" evidence="8">
    <location>
        <position position="153"/>
    </location>
    <ligand>
        <name>[4Fe-4S] cluster</name>
        <dbReference type="ChEBI" id="CHEBI:49883"/>
        <label>2</label>
        <note>4Fe-4S-S-AdoMet</note>
    </ligand>
</feature>
<keyword evidence="4 8" id="KW-0949">S-adenosyl-L-methionine</keyword>
<dbReference type="HAMAP" id="MF_01865">
    <property type="entry name" value="MTTase_RimO"/>
    <property type="match status" value="1"/>
</dbReference>
<proteinExistence type="inferred from homology"/>
<keyword evidence="12" id="KW-1185">Reference proteome</keyword>
<keyword evidence="5 8" id="KW-0479">Metal-binding</keyword>
<dbReference type="InterPro" id="IPR012340">
    <property type="entry name" value="NA-bd_OB-fold"/>
</dbReference>
<dbReference type="GO" id="GO:0046872">
    <property type="term" value="F:metal ion binding"/>
    <property type="evidence" value="ECO:0007669"/>
    <property type="project" value="UniProtKB-KW"/>
</dbReference>
<keyword evidence="2 8" id="KW-0963">Cytoplasm</keyword>
<comment type="subcellular location">
    <subcellularLocation>
        <location evidence="8">Cytoplasm</location>
    </subcellularLocation>
</comment>
<name>C8WZH3_DESRD</name>
<dbReference type="HOGENOM" id="CLU_018697_0_1_7"/>
<dbReference type="CDD" id="cd01335">
    <property type="entry name" value="Radical_SAM"/>
    <property type="match status" value="1"/>
</dbReference>
<dbReference type="eggNOG" id="COG0621">
    <property type="taxonomic scope" value="Bacteria"/>
</dbReference>
<evidence type="ECO:0000256" key="5">
    <source>
        <dbReference type="ARBA" id="ARBA00022723"/>
    </source>
</evidence>
<protein>
    <recommendedName>
        <fullName evidence="8">Ribosomal protein uS12 methylthiotransferase RimO</fullName>
        <shortName evidence="8">uS12 MTTase</shortName>
        <shortName evidence="8">uS12 methylthiotransferase</shortName>
        <ecNumber evidence="8">2.8.4.4</ecNumber>
    </recommendedName>
    <alternativeName>
        <fullName evidence="8">Ribosomal protein uS12 (aspartate-C(3))-methylthiotransferase</fullName>
    </alternativeName>
    <alternativeName>
        <fullName evidence="8">Ribosome maturation factor RimO</fullName>
    </alternativeName>
</protein>
<organism evidence="11 12">
    <name type="scientific">Desulfohalobium retbaense (strain ATCC 49708 / DSM 5692 / JCM 16813 / HR100)</name>
    <dbReference type="NCBI Taxonomy" id="485915"/>
    <lineage>
        <taxon>Bacteria</taxon>
        <taxon>Pseudomonadati</taxon>
        <taxon>Thermodesulfobacteriota</taxon>
        <taxon>Desulfovibrionia</taxon>
        <taxon>Desulfovibrionales</taxon>
        <taxon>Desulfohalobiaceae</taxon>
        <taxon>Desulfohalobium</taxon>
    </lineage>
</organism>
<feature type="binding site" evidence="8">
    <location>
        <position position="86"/>
    </location>
    <ligand>
        <name>[4Fe-4S] cluster</name>
        <dbReference type="ChEBI" id="CHEBI:49883"/>
        <label>1</label>
    </ligand>
</feature>
<dbReference type="PROSITE" id="PS51918">
    <property type="entry name" value="RADICAL_SAM"/>
    <property type="match status" value="1"/>
</dbReference>
<dbReference type="GO" id="GO:0005829">
    <property type="term" value="C:cytosol"/>
    <property type="evidence" value="ECO:0007669"/>
    <property type="project" value="TreeGrafter"/>
</dbReference>
<dbReference type="RefSeq" id="WP_015750607.1">
    <property type="nucleotide sequence ID" value="NC_013223.1"/>
</dbReference>
<dbReference type="InterPro" id="IPR006638">
    <property type="entry name" value="Elp3/MiaA/NifB-like_rSAM"/>
</dbReference>
<dbReference type="Pfam" id="PF18693">
    <property type="entry name" value="TRAM_2"/>
    <property type="match status" value="1"/>
</dbReference>
<dbReference type="InterPro" id="IPR007197">
    <property type="entry name" value="rSAM"/>
</dbReference>
<dbReference type="PANTHER" id="PTHR43837:SF1">
    <property type="entry name" value="RIBOSOMAL PROTEIN US12 METHYLTHIOTRANSFERASE RIMO"/>
    <property type="match status" value="1"/>
</dbReference>
<dbReference type="InterPro" id="IPR005840">
    <property type="entry name" value="Ribosomal_uS12_MeSTrfase_RimO"/>
</dbReference>
<keyword evidence="6 8" id="KW-0408">Iron</keyword>
<dbReference type="SFLD" id="SFLDG01061">
    <property type="entry name" value="methylthiotransferase"/>
    <property type="match status" value="1"/>
</dbReference>
<dbReference type="PROSITE" id="PS51449">
    <property type="entry name" value="MTTASE_N"/>
    <property type="match status" value="1"/>
</dbReference>
<dbReference type="InterPro" id="IPR002792">
    <property type="entry name" value="TRAM_dom"/>
</dbReference>
<evidence type="ECO:0000256" key="6">
    <source>
        <dbReference type="ARBA" id="ARBA00023004"/>
    </source>
</evidence>
<dbReference type="OrthoDB" id="9805215at2"/>
<dbReference type="Proteomes" id="UP000001052">
    <property type="component" value="Chromosome"/>
</dbReference>
<evidence type="ECO:0000256" key="1">
    <source>
        <dbReference type="ARBA" id="ARBA00022485"/>
    </source>
</evidence>
<reference evidence="11 12" key="2">
    <citation type="journal article" date="2010" name="Stand. Genomic Sci.">
        <title>Complete genome sequence of Desulfohalobium retbaense type strain (HR(100)).</title>
        <authorList>
            <person name="Spring S."/>
            <person name="Nolan M."/>
            <person name="Lapidus A."/>
            <person name="Glavina Del Rio T."/>
            <person name="Copeland A."/>
            <person name="Tice H."/>
            <person name="Cheng J.F."/>
            <person name="Lucas S."/>
            <person name="Land M."/>
            <person name="Chen F."/>
            <person name="Bruce D."/>
            <person name="Goodwin L."/>
            <person name="Pitluck S."/>
            <person name="Ivanova N."/>
            <person name="Mavromatis K."/>
            <person name="Mikhailova N."/>
            <person name="Pati A."/>
            <person name="Chen A."/>
            <person name="Palaniappan K."/>
            <person name="Hauser L."/>
            <person name="Chang Y.J."/>
            <person name="Jeffries C.D."/>
            <person name="Munk C."/>
            <person name="Kiss H."/>
            <person name="Chain P."/>
            <person name="Han C."/>
            <person name="Brettin T."/>
            <person name="Detter J.C."/>
            <person name="Schuler E."/>
            <person name="Goker M."/>
            <person name="Rohde M."/>
            <person name="Bristow J."/>
            <person name="Eisen J.A."/>
            <person name="Markowitz V."/>
            <person name="Hugenholtz P."/>
            <person name="Kyrpides N.C."/>
            <person name="Klenk H.P."/>
        </authorList>
    </citation>
    <scope>NUCLEOTIDE SEQUENCE [LARGE SCALE GENOMIC DNA]</scope>
    <source>
        <strain evidence="11 12">DSM 5692</strain>
    </source>
</reference>
<comment type="cofactor">
    <cofactor evidence="8">
        <name>[4Fe-4S] cluster</name>
        <dbReference type="ChEBI" id="CHEBI:49883"/>
    </cofactor>
    <text evidence="8">Binds 2 [4Fe-4S] clusters. One cluster is coordinated with 3 cysteines and an exchangeable S-adenosyl-L-methionine.</text>
</comment>
<keyword evidence="3 8" id="KW-0808">Transferase</keyword>
<dbReference type="Gene3D" id="3.40.50.12160">
    <property type="entry name" value="Methylthiotransferase, N-terminal domain"/>
    <property type="match status" value="1"/>
</dbReference>
<dbReference type="EC" id="2.8.4.4" evidence="8"/>